<reference evidence="1" key="2">
    <citation type="journal article" date="2015" name="Fish Shellfish Immunol.">
        <title>Early steps in the European eel (Anguilla anguilla)-Vibrio vulnificus interaction in the gills: Role of the RtxA13 toxin.</title>
        <authorList>
            <person name="Callol A."/>
            <person name="Pajuelo D."/>
            <person name="Ebbesson L."/>
            <person name="Teles M."/>
            <person name="MacKenzie S."/>
            <person name="Amaro C."/>
        </authorList>
    </citation>
    <scope>NUCLEOTIDE SEQUENCE</scope>
</reference>
<dbReference type="EMBL" id="GBXM01016650">
    <property type="protein sequence ID" value="JAH91927.1"/>
    <property type="molecule type" value="Transcribed_RNA"/>
</dbReference>
<proteinExistence type="predicted"/>
<protein>
    <submittedName>
        <fullName evidence="1">Uncharacterized protein</fullName>
    </submittedName>
</protein>
<reference evidence="1" key="1">
    <citation type="submission" date="2014-11" db="EMBL/GenBank/DDBJ databases">
        <authorList>
            <person name="Amaro Gonzalez C."/>
        </authorList>
    </citation>
    <scope>NUCLEOTIDE SEQUENCE</scope>
</reference>
<evidence type="ECO:0000313" key="1">
    <source>
        <dbReference type="EMBL" id="JAH91927.1"/>
    </source>
</evidence>
<organism evidence="1">
    <name type="scientific">Anguilla anguilla</name>
    <name type="common">European freshwater eel</name>
    <name type="synonym">Muraena anguilla</name>
    <dbReference type="NCBI Taxonomy" id="7936"/>
    <lineage>
        <taxon>Eukaryota</taxon>
        <taxon>Metazoa</taxon>
        <taxon>Chordata</taxon>
        <taxon>Craniata</taxon>
        <taxon>Vertebrata</taxon>
        <taxon>Euteleostomi</taxon>
        <taxon>Actinopterygii</taxon>
        <taxon>Neopterygii</taxon>
        <taxon>Teleostei</taxon>
        <taxon>Anguilliformes</taxon>
        <taxon>Anguillidae</taxon>
        <taxon>Anguilla</taxon>
    </lineage>
</organism>
<name>A0A0E9WNJ9_ANGAN</name>
<accession>A0A0E9WNJ9</accession>
<sequence length="66" mass="7833">MFWFMHFYRDDTRTQSLSLQLDPPFTYRKNVQGLKSPNGFNLTLYKKKKRNNSINTVKFSLWGGGL</sequence>
<dbReference type="AlphaFoldDB" id="A0A0E9WNJ9"/>